<evidence type="ECO:0000313" key="2">
    <source>
        <dbReference type="Proteomes" id="UP001596233"/>
    </source>
</evidence>
<protein>
    <submittedName>
        <fullName evidence="1">Uncharacterized protein</fullName>
    </submittedName>
</protein>
<accession>A0ABW1VCI4</accession>
<reference evidence="2" key="1">
    <citation type="journal article" date="2019" name="Int. J. Syst. Evol. Microbiol.">
        <title>The Global Catalogue of Microorganisms (GCM) 10K type strain sequencing project: providing services to taxonomists for standard genome sequencing and annotation.</title>
        <authorList>
            <consortium name="The Broad Institute Genomics Platform"/>
            <consortium name="The Broad Institute Genome Sequencing Center for Infectious Disease"/>
            <person name="Wu L."/>
            <person name="Ma J."/>
        </authorList>
    </citation>
    <scope>NUCLEOTIDE SEQUENCE [LARGE SCALE GENOMIC DNA]</scope>
    <source>
        <strain evidence="2">PCU 280</strain>
    </source>
</reference>
<sequence>MRLIGSKMEHELREQLIKSNHSLFKDKEKRRLLEVITSHFPEMKTAYVIHWIPEQGEDIYKILINDNTIAGIELDRYRDEAEPIVESQGVSNYLHGLGKQNRIKLAVALDLAKQELRKMD</sequence>
<dbReference type="Proteomes" id="UP001596233">
    <property type="component" value="Unassembled WGS sequence"/>
</dbReference>
<dbReference type="RefSeq" id="WP_379238582.1">
    <property type="nucleotide sequence ID" value="NZ_JBHSTE010000022.1"/>
</dbReference>
<proteinExistence type="predicted"/>
<keyword evidence="2" id="KW-1185">Reference proteome</keyword>
<gene>
    <name evidence="1" type="ORF">ACFP56_21680</name>
</gene>
<name>A0ABW1VCI4_9BACL</name>
<evidence type="ECO:0000313" key="1">
    <source>
        <dbReference type="EMBL" id="MFC6335240.1"/>
    </source>
</evidence>
<comment type="caution">
    <text evidence="1">The sequence shown here is derived from an EMBL/GenBank/DDBJ whole genome shotgun (WGS) entry which is preliminary data.</text>
</comment>
<dbReference type="EMBL" id="JBHSTE010000022">
    <property type="protein sequence ID" value="MFC6335240.1"/>
    <property type="molecule type" value="Genomic_DNA"/>
</dbReference>
<organism evidence="1 2">
    <name type="scientific">Paenibacillus septentrionalis</name>
    <dbReference type="NCBI Taxonomy" id="429342"/>
    <lineage>
        <taxon>Bacteria</taxon>
        <taxon>Bacillati</taxon>
        <taxon>Bacillota</taxon>
        <taxon>Bacilli</taxon>
        <taxon>Bacillales</taxon>
        <taxon>Paenibacillaceae</taxon>
        <taxon>Paenibacillus</taxon>
    </lineage>
</organism>